<organism evidence="2 3">
    <name type="scientific">Melioribacter roseus (strain DSM 23840 / JCM 17771 / VKM B-2668 / P3M-2)</name>
    <dbReference type="NCBI Taxonomy" id="1191523"/>
    <lineage>
        <taxon>Bacteria</taxon>
        <taxon>Pseudomonadati</taxon>
        <taxon>Ignavibacteriota</taxon>
        <taxon>Ignavibacteria</taxon>
        <taxon>Ignavibacteriales</taxon>
        <taxon>Melioribacteraceae</taxon>
        <taxon>Melioribacter</taxon>
    </lineage>
</organism>
<dbReference type="eggNOG" id="COG4219">
    <property type="taxonomic scope" value="Bacteria"/>
</dbReference>
<dbReference type="STRING" id="1191523.MROS_0283"/>
<dbReference type="RefSeq" id="WP_014854964.1">
    <property type="nucleotide sequence ID" value="NC_018178.1"/>
</dbReference>
<dbReference type="NCBIfam" id="TIGR04514">
    <property type="entry name" value="GWxTD_dom"/>
    <property type="match status" value="1"/>
</dbReference>
<keyword evidence="3" id="KW-1185">Reference proteome</keyword>
<dbReference type="HOGENOM" id="CLU_605218_0_0_10"/>
<dbReference type="InterPro" id="IPR030959">
    <property type="entry name" value="GWxTD_dom"/>
</dbReference>
<accession>I6YSL0</accession>
<evidence type="ECO:0000259" key="1">
    <source>
        <dbReference type="Pfam" id="PF20094"/>
    </source>
</evidence>
<dbReference type="OrthoDB" id="1522692at2"/>
<sequence>MKKLFSIFFILFAVEIYAQDELAFEFDYARFKYDTSSVYVEFYYDLMPSKMTATEDLQIEAIVHVEIKDANADTIFFKRDWKIANTIDTANSLKSYTGVVGMVMPEGKYSLYIKAYDANKPSFYKEIRETIEAIPFTNDKYALSDIQIATNIKREGANPNSIFYKNTLEVIPNPSMIFSNKMPVLFYYAELYNLKLEDPQADFTLYKELFNGIGNKVGGQSRKIAQNDKPTVDIGFFNLSKLPTDSYTLKLSLVDNKTNQGYISSKRFYYYNPDFVDTTTHYRINRGFAGSEFAIMNAEDCDKMFDQIKYIASGNEINQYKKLDSLNGKREFLFTFWQRRDPDPSTPVNEFKEDYMRRVEYVNQNFSYYSRPGYLTDRGRVYLVYGEPDQRDRYPNQSNMKPYEVWFYNQIEGGVTFIFGDVTGFGNYELLHSDKRGEVRDDNWQYRLRTTQ</sequence>
<gene>
    <name evidence="2" type="ordered locus">MROS_0283</name>
</gene>
<dbReference type="Proteomes" id="UP000009011">
    <property type="component" value="Chromosome"/>
</dbReference>
<dbReference type="EMBL" id="CP003557">
    <property type="protein sequence ID" value="AFN73527.1"/>
    <property type="molecule type" value="Genomic_DNA"/>
</dbReference>
<evidence type="ECO:0000313" key="3">
    <source>
        <dbReference type="Proteomes" id="UP000009011"/>
    </source>
</evidence>
<protein>
    <recommendedName>
        <fullName evidence="1">GWxTD domain-containing protein</fullName>
    </recommendedName>
</protein>
<proteinExistence type="predicted"/>
<dbReference type="KEGG" id="mro:MROS_0283"/>
<reference evidence="2 3" key="1">
    <citation type="journal article" date="2013" name="PLoS ONE">
        <title>Genomic analysis of Melioribacter roseus, facultatively anaerobic organotrophic bacterium representing a novel deep lineage within Bacteriodetes/Chlorobi group.</title>
        <authorList>
            <person name="Kadnikov V.V."/>
            <person name="Mardanov A.V."/>
            <person name="Podosokorskaya O.A."/>
            <person name="Gavrilov S.N."/>
            <person name="Kublanov I.V."/>
            <person name="Beletsky A.V."/>
            <person name="Bonch-Osmolovskaya E.A."/>
            <person name="Ravin N.V."/>
        </authorList>
    </citation>
    <scope>NUCLEOTIDE SEQUENCE [LARGE SCALE GENOMIC DNA]</scope>
    <source>
        <strain evidence="3">JCM 17771 / P3M-2</strain>
    </source>
</reference>
<dbReference type="AlphaFoldDB" id="I6YSL0"/>
<evidence type="ECO:0000313" key="2">
    <source>
        <dbReference type="EMBL" id="AFN73527.1"/>
    </source>
</evidence>
<name>I6YSL0_MELRP</name>
<feature type="domain" description="GWxTD" evidence="1">
    <location>
        <begin position="298"/>
        <end position="424"/>
    </location>
</feature>
<dbReference type="Pfam" id="PF20094">
    <property type="entry name" value="GWxTD_dom"/>
    <property type="match status" value="1"/>
</dbReference>